<dbReference type="InterPro" id="IPR052389">
    <property type="entry name" value="Sec_Metab_Biosynth-Assoc"/>
</dbReference>
<dbReference type="OrthoDB" id="2532955at2759"/>
<dbReference type="SUPFAM" id="SSF54637">
    <property type="entry name" value="Thioesterase/thiol ester dehydrase-isomerase"/>
    <property type="match status" value="1"/>
</dbReference>
<evidence type="ECO:0000259" key="3">
    <source>
        <dbReference type="Pfam" id="PF20789"/>
    </source>
</evidence>
<evidence type="ECO:0008006" key="6">
    <source>
        <dbReference type="Google" id="ProtNLM"/>
    </source>
</evidence>
<dbReference type="InterPro" id="IPR029069">
    <property type="entry name" value="HotDog_dom_sf"/>
</dbReference>
<dbReference type="EMBL" id="AZHF01000005">
    <property type="protein sequence ID" value="OAA74962.1"/>
    <property type="molecule type" value="Genomic_DNA"/>
</dbReference>
<comment type="caution">
    <text evidence="4">The sequence shown here is derived from an EMBL/GenBank/DDBJ whole genome shotgun (WGS) entry which is preliminary data.</text>
</comment>
<evidence type="ECO:0000259" key="2">
    <source>
        <dbReference type="Pfam" id="PF13622"/>
    </source>
</evidence>
<feature type="region of interest" description="Disordered" evidence="1">
    <location>
        <begin position="248"/>
        <end position="274"/>
    </location>
</feature>
<protein>
    <recommendedName>
        <fullName evidence="6">Thioesterase family protein</fullName>
    </recommendedName>
</protein>
<proteinExistence type="predicted"/>
<dbReference type="InterPro" id="IPR042171">
    <property type="entry name" value="Acyl-CoA_hotdog"/>
</dbReference>
<evidence type="ECO:0000256" key="1">
    <source>
        <dbReference type="SAM" id="MobiDB-lite"/>
    </source>
</evidence>
<reference evidence="4 5" key="1">
    <citation type="journal article" date="2016" name="Genome Biol. Evol.">
        <title>Divergent and convergent evolution of fungal pathogenicity.</title>
        <authorList>
            <person name="Shang Y."/>
            <person name="Xiao G."/>
            <person name="Zheng P."/>
            <person name="Cen K."/>
            <person name="Zhan S."/>
            <person name="Wang C."/>
        </authorList>
    </citation>
    <scope>NUCLEOTIDE SEQUENCE [LARGE SCALE GENOMIC DNA]</scope>
    <source>
        <strain evidence="4 5">RCEF 1005</strain>
    </source>
</reference>
<feature type="domain" description="Acyl-CoA thioesterase-like C-terminal" evidence="3">
    <location>
        <begin position="190"/>
        <end position="334"/>
    </location>
</feature>
<sequence length="354" mass="39573">MAPADLVQFRDAVKLEELDENTFKVNFNPQYCVGNVVNGGYSASCMAIAASKYTSKRGQPHLVTSQYIFPDRCSTGQAVIVVEDVKKGKMLSNIQVSVWQGALLESAPWFDREKSRRPLLANMVFANMDDFDPSMTLPTAYKTHAELAGTSLPDPDFARLLQDNRDDNWTLSVPPGDWSKDAASLPSKAMYVPKKGLFTPGVFDMWVRLQTDEKLTQQVLPYVADLLPYEMERYLFAPEVKELVEQMKKQEDEDKAKATPPKGDSGSTVAQKPGKTQPYWFATLALNLETKELLPEEGVEWLHVRLLAKQLSGGKFDQGIEIRDQSGDLIMLGHMVSLALNFERNTTGRTKSAL</sequence>
<dbReference type="PANTHER" id="PTHR38110:SF1">
    <property type="entry name" value="THIOESTERASE DOMAIN-CONTAINING PROTEIN"/>
    <property type="match status" value="1"/>
</dbReference>
<accession>A0A162JXA7</accession>
<dbReference type="Proteomes" id="UP000076881">
    <property type="component" value="Unassembled WGS sequence"/>
</dbReference>
<dbReference type="InterPro" id="IPR049449">
    <property type="entry name" value="TesB_ACOT8-like_N"/>
</dbReference>
<keyword evidence="5" id="KW-1185">Reference proteome</keyword>
<dbReference type="PANTHER" id="PTHR38110">
    <property type="entry name" value="CHROMOSOME 23, WHOLE GENOME SHOTGUN SEQUENCE"/>
    <property type="match status" value="1"/>
</dbReference>
<dbReference type="AlphaFoldDB" id="A0A162JXA7"/>
<feature type="compositionally biased region" description="Basic and acidic residues" evidence="1">
    <location>
        <begin position="248"/>
        <end position="257"/>
    </location>
</feature>
<organism evidence="4 5">
    <name type="scientific">Akanthomyces lecanii RCEF 1005</name>
    <dbReference type="NCBI Taxonomy" id="1081108"/>
    <lineage>
        <taxon>Eukaryota</taxon>
        <taxon>Fungi</taxon>
        <taxon>Dikarya</taxon>
        <taxon>Ascomycota</taxon>
        <taxon>Pezizomycotina</taxon>
        <taxon>Sordariomycetes</taxon>
        <taxon>Hypocreomycetidae</taxon>
        <taxon>Hypocreales</taxon>
        <taxon>Cordycipitaceae</taxon>
        <taxon>Akanthomyces</taxon>
        <taxon>Cordyceps confragosa</taxon>
    </lineage>
</organism>
<dbReference type="Pfam" id="PF13622">
    <property type="entry name" value="4HBT_3"/>
    <property type="match status" value="1"/>
</dbReference>
<dbReference type="Gene3D" id="2.40.160.210">
    <property type="entry name" value="Acyl-CoA thioesterase, double hotdog domain"/>
    <property type="match status" value="1"/>
</dbReference>
<feature type="domain" description="Acyl-CoA thioesterase-like N-terminal HotDog" evidence="2">
    <location>
        <begin position="30"/>
        <end position="102"/>
    </location>
</feature>
<evidence type="ECO:0000313" key="5">
    <source>
        <dbReference type="Proteomes" id="UP000076881"/>
    </source>
</evidence>
<dbReference type="InterPro" id="IPR049450">
    <property type="entry name" value="ACOT8-like_C"/>
</dbReference>
<dbReference type="Pfam" id="PF20789">
    <property type="entry name" value="4HBT_3C"/>
    <property type="match status" value="1"/>
</dbReference>
<gene>
    <name evidence="4" type="ORF">LEL_06950</name>
</gene>
<dbReference type="STRING" id="1081108.A0A162JXA7"/>
<evidence type="ECO:0000313" key="4">
    <source>
        <dbReference type="EMBL" id="OAA74962.1"/>
    </source>
</evidence>
<name>A0A162JXA7_CORDF</name>